<dbReference type="PANTHER" id="PTHR11814">
    <property type="entry name" value="SULFATE TRANSPORTER"/>
    <property type="match status" value="1"/>
</dbReference>
<feature type="transmembrane region" description="Helical" evidence="5">
    <location>
        <begin position="66"/>
        <end position="88"/>
    </location>
</feature>
<evidence type="ECO:0000256" key="2">
    <source>
        <dbReference type="ARBA" id="ARBA00022692"/>
    </source>
</evidence>
<feature type="transmembrane region" description="Helical" evidence="5">
    <location>
        <begin position="274"/>
        <end position="298"/>
    </location>
</feature>
<dbReference type="SUPFAM" id="SSF52091">
    <property type="entry name" value="SpoIIaa-like"/>
    <property type="match status" value="1"/>
</dbReference>
<dbReference type="InterPro" id="IPR036513">
    <property type="entry name" value="STAS_dom_sf"/>
</dbReference>
<evidence type="ECO:0000259" key="6">
    <source>
        <dbReference type="PROSITE" id="PS50801"/>
    </source>
</evidence>
<evidence type="ECO:0000256" key="5">
    <source>
        <dbReference type="SAM" id="Phobius"/>
    </source>
</evidence>
<accession>A0A172YEV1</accession>
<keyword evidence="8" id="KW-1185">Reference proteome</keyword>
<dbReference type="GO" id="GO:0055085">
    <property type="term" value="P:transmembrane transport"/>
    <property type="evidence" value="ECO:0007669"/>
    <property type="project" value="InterPro"/>
</dbReference>
<keyword evidence="4 5" id="KW-0472">Membrane</keyword>
<reference evidence="7 8" key="1">
    <citation type="submission" date="2016-04" db="EMBL/GenBank/DDBJ databases">
        <title>Complete Genome Sequence of Halotalea alkalilenta IHB B 13600.</title>
        <authorList>
            <person name="Swarnkar M.K."/>
            <person name="Sharma A."/>
            <person name="Kaushal K."/>
            <person name="Soni R."/>
            <person name="Rana S."/>
            <person name="Singh A.K."/>
            <person name="Gulati A."/>
        </authorList>
    </citation>
    <scope>NUCLEOTIDE SEQUENCE [LARGE SCALE GENOMIC DNA]</scope>
    <source>
        <strain evidence="7 8">IHB B 13600</strain>
    </source>
</reference>
<dbReference type="Gene3D" id="3.30.750.24">
    <property type="entry name" value="STAS domain"/>
    <property type="match status" value="1"/>
</dbReference>
<dbReference type="STRING" id="376489.A5892_09185"/>
<dbReference type="CDD" id="cd07042">
    <property type="entry name" value="STAS_SulP_like_sulfate_transporter"/>
    <property type="match status" value="1"/>
</dbReference>
<protein>
    <recommendedName>
        <fullName evidence="6">STAS domain-containing protein</fullName>
    </recommendedName>
</protein>
<comment type="subcellular location">
    <subcellularLocation>
        <location evidence="1">Membrane</location>
        <topology evidence="1">Multi-pass membrane protein</topology>
    </subcellularLocation>
</comment>
<dbReference type="PROSITE" id="PS50801">
    <property type="entry name" value="STAS"/>
    <property type="match status" value="1"/>
</dbReference>
<dbReference type="RefSeq" id="WP_190295672.1">
    <property type="nucleotide sequence ID" value="NZ_CP015243.1"/>
</dbReference>
<dbReference type="AlphaFoldDB" id="A0A172YEV1"/>
<organism evidence="7 8">
    <name type="scientific">Halotalea alkalilenta</name>
    <dbReference type="NCBI Taxonomy" id="376489"/>
    <lineage>
        <taxon>Bacteria</taxon>
        <taxon>Pseudomonadati</taxon>
        <taxon>Pseudomonadota</taxon>
        <taxon>Gammaproteobacteria</taxon>
        <taxon>Oceanospirillales</taxon>
        <taxon>Halomonadaceae</taxon>
        <taxon>Halotalea</taxon>
    </lineage>
</organism>
<name>A0A172YEV1_9GAMM</name>
<feature type="transmembrane region" description="Helical" evidence="5">
    <location>
        <begin position="34"/>
        <end position="54"/>
    </location>
</feature>
<feature type="transmembrane region" description="Helical" evidence="5">
    <location>
        <begin position="347"/>
        <end position="367"/>
    </location>
</feature>
<evidence type="ECO:0000256" key="1">
    <source>
        <dbReference type="ARBA" id="ARBA00004141"/>
    </source>
</evidence>
<dbReference type="InterPro" id="IPR011547">
    <property type="entry name" value="SLC26A/SulP_dom"/>
</dbReference>
<dbReference type="InterPro" id="IPR001902">
    <property type="entry name" value="SLC26A/SulP_fam"/>
</dbReference>
<dbReference type="Pfam" id="PF00916">
    <property type="entry name" value="Sulfate_transp"/>
    <property type="match status" value="1"/>
</dbReference>
<feature type="transmembrane region" description="Helical" evidence="5">
    <location>
        <begin position="141"/>
        <end position="163"/>
    </location>
</feature>
<feature type="domain" description="STAS" evidence="6">
    <location>
        <begin position="457"/>
        <end position="570"/>
    </location>
</feature>
<feature type="transmembrane region" description="Helical" evidence="5">
    <location>
        <begin position="224"/>
        <end position="244"/>
    </location>
</feature>
<evidence type="ECO:0000313" key="8">
    <source>
        <dbReference type="Proteomes" id="UP000077875"/>
    </source>
</evidence>
<sequence length="579" mass="61410">MNRKRTPFLEPAAERLPGLSRWRGLDTAGRCSDVLAGLITAALLVPQGMAYAALAGLPAEMGLYSALLPLLVYAMFGTSRVIAMGPMALTALLVGETLRGQGIHSSQFPAWAGTLALLVGAWLLLLYALRLGRLIDFVSPAVMQGFTAASALMIVISQLAGLLDLAGGEGNFFRQAAALLAQWASLSLTPVLFGTAALVMLVMIKHWLAPLLRMLGLPASVASIAGRCGPLLLLVAALVLVAWMDLPLARVGTLPAGLPGLTLPALDLDALGALAAPALGIALINYVSAISVAQTLAARQRERLYTQRELWVLGLCNLCAALSRGFPVTSGLGRAVVNLEAGSRTPLSSLFAAIALAAVLLFAAGIFAPLPKAVLAAVVIQAAWPLLDLRPLRRTWRYSRADGAAWLGAFAGVLVFGVMEGLAIGVGIALALLLTRASRPYIDEVGRLPQGGFRNPARYPVEIPPHLLMVRPGADLNFANMGALERFINAHLADRDGVSDLVLVMSGVLYIDGAALEALAQLDQRLEGQGVTLWLAELRAPVRDQLSATPFLASHRERVFFSTEDAWRRLAMREEDFSI</sequence>
<dbReference type="Pfam" id="PF01740">
    <property type="entry name" value="STAS"/>
    <property type="match status" value="1"/>
</dbReference>
<feature type="transmembrane region" description="Helical" evidence="5">
    <location>
        <begin position="310"/>
        <end position="327"/>
    </location>
</feature>
<feature type="transmembrane region" description="Helical" evidence="5">
    <location>
        <begin position="108"/>
        <end position="129"/>
    </location>
</feature>
<dbReference type="InterPro" id="IPR002645">
    <property type="entry name" value="STAS_dom"/>
</dbReference>
<dbReference type="GO" id="GO:0016020">
    <property type="term" value="C:membrane"/>
    <property type="evidence" value="ECO:0007669"/>
    <property type="project" value="UniProtKB-SubCell"/>
</dbReference>
<evidence type="ECO:0000256" key="3">
    <source>
        <dbReference type="ARBA" id="ARBA00022989"/>
    </source>
</evidence>
<evidence type="ECO:0000313" key="7">
    <source>
        <dbReference type="EMBL" id="ANF57612.1"/>
    </source>
</evidence>
<dbReference type="EMBL" id="CP015243">
    <property type="protein sequence ID" value="ANF57612.1"/>
    <property type="molecule type" value="Genomic_DNA"/>
</dbReference>
<evidence type="ECO:0000256" key="4">
    <source>
        <dbReference type="ARBA" id="ARBA00023136"/>
    </source>
</evidence>
<keyword evidence="2 5" id="KW-0812">Transmembrane</keyword>
<proteinExistence type="predicted"/>
<feature type="transmembrane region" description="Helical" evidence="5">
    <location>
        <begin position="404"/>
        <end position="434"/>
    </location>
</feature>
<gene>
    <name evidence="7" type="ORF">A5892_09185</name>
</gene>
<feature type="transmembrane region" description="Helical" evidence="5">
    <location>
        <begin position="183"/>
        <end position="204"/>
    </location>
</feature>
<dbReference type="KEGG" id="haa:A5892_09185"/>
<keyword evidence="3 5" id="KW-1133">Transmembrane helix</keyword>
<dbReference type="Proteomes" id="UP000077875">
    <property type="component" value="Chromosome"/>
</dbReference>